<feature type="transmembrane region" description="Helical" evidence="1">
    <location>
        <begin position="47"/>
        <end position="65"/>
    </location>
</feature>
<keyword evidence="1" id="KW-0472">Membrane</keyword>
<dbReference type="Proteomes" id="UP000257055">
    <property type="component" value="Unassembled WGS sequence"/>
</dbReference>
<gene>
    <name evidence="2" type="ORF">UR08_03060</name>
</gene>
<feature type="transmembrane region" description="Helical" evidence="1">
    <location>
        <begin position="12"/>
        <end position="35"/>
    </location>
</feature>
<sequence>MERQIHMPRFLFIILMILAGGLFVLTLINFGVGFIHEMHSTDGWRAVVRIILTPFTNPVIALPIASVFLRYSIVFILQYLMPVLFFIGLHFVRMDYMERHAEAHSY</sequence>
<evidence type="ECO:0000313" key="2">
    <source>
        <dbReference type="EMBL" id="RDX02509.1"/>
    </source>
</evidence>
<organism evidence="2 3">
    <name type="scientific">Listeria kieliensis</name>
    <dbReference type="NCBI Taxonomy" id="1621700"/>
    <lineage>
        <taxon>Bacteria</taxon>
        <taxon>Bacillati</taxon>
        <taxon>Bacillota</taxon>
        <taxon>Bacilli</taxon>
        <taxon>Bacillales</taxon>
        <taxon>Listeriaceae</taxon>
        <taxon>Listeria</taxon>
    </lineage>
</organism>
<evidence type="ECO:0000313" key="3">
    <source>
        <dbReference type="Proteomes" id="UP000257055"/>
    </source>
</evidence>
<keyword evidence="1" id="KW-1133">Transmembrane helix</keyword>
<name>A0A3D8TUN9_9LIST</name>
<keyword evidence="1" id="KW-0812">Transmembrane</keyword>
<proteinExistence type="predicted"/>
<feature type="transmembrane region" description="Helical" evidence="1">
    <location>
        <begin position="71"/>
        <end position="92"/>
    </location>
</feature>
<evidence type="ECO:0000256" key="1">
    <source>
        <dbReference type="SAM" id="Phobius"/>
    </source>
</evidence>
<reference evidence="3" key="1">
    <citation type="submission" date="2015-04" db="EMBL/GenBank/DDBJ databases">
        <authorList>
            <person name="Schardt J."/>
            <person name="Mueller-Herbst S."/>
            <person name="Scherer S."/>
            <person name="Huptas C."/>
        </authorList>
    </citation>
    <scope>NUCLEOTIDE SEQUENCE [LARGE SCALE GENOMIC DNA]</scope>
    <source>
        <strain evidence="3">Kiel-L1</strain>
    </source>
</reference>
<dbReference type="AlphaFoldDB" id="A0A3D8TUN9"/>
<dbReference type="EMBL" id="LARY01000001">
    <property type="protein sequence ID" value="RDX02509.1"/>
    <property type="molecule type" value="Genomic_DNA"/>
</dbReference>
<keyword evidence="3" id="KW-1185">Reference proteome</keyword>
<accession>A0A3D8TUN9</accession>
<dbReference type="RefSeq" id="WP_115752193.1">
    <property type="nucleotide sequence ID" value="NZ_LARY01000001.1"/>
</dbReference>
<protein>
    <submittedName>
        <fullName evidence="2">Uncharacterized protein</fullName>
    </submittedName>
</protein>
<comment type="caution">
    <text evidence="2">The sequence shown here is derived from an EMBL/GenBank/DDBJ whole genome shotgun (WGS) entry which is preliminary data.</text>
</comment>